<name>A0A4R4DV75_9BACT</name>
<proteinExistence type="predicted"/>
<evidence type="ECO:0000313" key="2">
    <source>
        <dbReference type="EMBL" id="TCZ67318.1"/>
    </source>
</evidence>
<feature type="domain" description="FAD dependent oxidoreductase" evidence="1">
    <location>
        <begin position="4"/>
        <end position="328"/>
    </location>
</feature>
<reference evidence="2 3" key="1">
    <citation type="submission" date="2019-03" db="EMBL/GenBank/DDBJ databases">
        <authorList>
            <person name="Kim M.K.M."/>
        </authorList>
    </citation>
    <scope>NUCLEOTIDE SEQUENCE [LARGE SCALE GENOMIC DNA]</scope>
    <source>
        <strain evidence="2 3">17J68-15</strain>
    </source>
</reference>
<dbReference type="Proteomes" id="UP000295164">
    <property type="component" value="Unassembled WGS sequence"/>
</dbReference>
<dbReference type="Pfam" id="PF01266">
    <property type="entry name" value="DAO"/>
    <property type="match status" value="1"/>
</dbReference>
<accession>A0A4R4DV75</accession>
<dbReference type="RefSeq" id="WP_131853549.1">
    <property type="nucleotide sequence ID" value="NZ_SKFH01000036.1"/>
</dbReference>
<protein>
    <submittedName>
        <fullName evidence="2">FAD-binding oxidoreductase</fullName>
    </submittedName>
</protein>
<dbReference type="SUPFAM" id="SSF51905">
    <property type="entry name" value="FAD/NAD(P)-binding domain"/>
    <property type="match status" value="1"/>
</dbReference>
<evidence type="ECO:0000313" key="3">
    <source>
        <dbReference type="Proteomes" id="UP000295164"/>
    </source>
</evidence>
<dbReference type="Gene3D" id="3.30.9.10">
    <property type="entry name" value="D-Amino Acid Oxidase, subunit A, domain 2"/>
    <property type="match status" value="1"/>
</dbReference>
<dbReference type="EMBL" id="SKFH01000036">
    <property type="protein sequence ID" value="TCZ67318.1"/>
    <property type="molecule type" value="Genomic_DNA"/>
</dbReference>
<dbReference type="PANTHER" id="PTHR13847">
    <property type="entry name" value="SARCOSINE DEHYDROGENASE-RELATED"/>
    <property type="match status" value="1"/>
</dbReference>
<dbReference type="Gene3D" id="3.50.50.60">
    <property type="entry name" value="FAD/NAD(P)-binding domain"/>
    <property type="match status" value="2"/>
</dbReference>
<dbReference type="GO" id="GO:0005737">
    <property type="term" value="C:cytoplasm"/>
    <property type="evidence" value="ECO:0007669"/>
    <property type="project" value="TreeGrafter"/>
</dbReference>
<comment type="caution">
    <text evidence="2">The sequence shown here is derived from an EMBL/GenBank/DDBJ whole genome shotgun (WGS) entry which is preliminary data.</text>
</comment>
<dbReference type="AlphaFoldDB" id="A0A4R4DV75"/>
<dbReference type="InterPro" id="IPR006076">
    <property type="entry name" value="FAD-dep_OxRdtase"/>
</dbReference>
<dbReference type="InterPro" id="IPR036188">
    <property type="entry name" value="FAD/NAD-bd_sf"/>
</dbReference>
<evidence type="ECO:0000259" key="1">
    <source>
        <dbReference type="Pfam" id="PF01266"/>
    </source>
</evidence>
<organism evidence="2 3">
    <name type="scientific">Flaviaesturariibacter aridisoli</name>
    <dbReference type="NCBI Taxonomy" id="2545761"/>
    <lineage>
        <taxon>Bacteria</taxon>
        <taxon>Pseudomonadati</taxon>
        <taxon>Bacteroidota</taxon>
        <taxon>Chitinophagia</taxon>
        <taxon>Chitinophagales</taxon>
        <taxon>Chitinophagaceae</taxon>
        <taxon>Flaviaestuariibacter</taxon>
    </lineage>
</organism>
<dbReference type="OrthoDB" id="214253at2"/>
<gene>
    <name evidence="2" type="ORF">E0486_15855</name>
</gene>
<keyword evidence="3" id="KW-1185">Reference proteome</keyword>
<sequence>MNVDYLIVGQGIAGSLLASFLLREGKSVLVIDNGADAVASKVAAGIINPVTGRRYHTTWKAAELHAFALKTYTELGEQLGSEYIYRKDIIEFFPTPDARNLFVELARDGNPYMSAYSDQNRFNDTLRYDFGCGQIAPAYVTNLPLLLADVRRMLVQTQSLLAEDFRSDDLELSGDRVRYGNISAEKIFFCDGAAGAANPWFRMLPFALNKGEALVIECRDLPADHIYKKGFLLAPLPVQHTFWAGSSYAWNDLDSGPTEAFRTRTTALLEGLLHLPFTVLQHKAAVRPATVERRPFVGLHPTHPQIGIFNGLGTKGTSLAPYFAQQLVHHLLHDAPLTPEANVQRFSRLLSR</sequence>